<dbReference type="Gene3D" id="1.10.287.3510">
    <property type="match status" value="1"/>
</dbReference>
<evidence type="ECO:0000256" key="11">
    <source>
        <dbReference type="SAM" id="Phobius"/>
    </source>
</evidence>
<evidence type="ECO:0000256" key="9">
    <source>
        <dbReference type="ARBA" id="ARBA00031586"/>
    </source>
</evidence>
<keyword evidence="8 11" id="KW-0472">Membrane</keyword>
<keyword evidence="6 11" id="KW-1133">Transmembrane helix</keyword>
<comment type="subcellular location">
    <subcellularLocation>
        <location evidence="1">Membrane</location>
        <topology evidence="1">Multi-pass membrane protein</topology>
    </subcellularLocation>
</comment>
<evidence type="ECO:0000256" key="5">
    <source>
        <dbReference type="ARBA" id="ARBA00022967"/>
    </source>
</evidence>
<gene>
    <name evidence="12" type="primary">nad4l</name>
</gene>
<dbReference type="EMBL" id="MG193356">
    <property type="protein sequence ID" value="AXS65084.1"/>
    <property type="molecule type" value="Genomic_DNA"/>
</dbReference>
<evidence type="ECO:0000313" key="12">
    <source>
        <dbReference type="EMBL" id="AXS65084.1"/>
    </source>
</evidence>
<reference evidence="12" key="1">
    <citation type="journal article" date="2018" name="J. ISSAAS">
        <title>The contribution of mitochondrial metagenomics to large-scale data mining and phylogenetic analysis of Coleoptera.</title>
        <authorList>
            <person name="Miller K."/>
            <person name="Linard B."/>
            <person name="Motyka M."/>
            <person name="Bocek M."/>
            <person name="Vogler A.P."/>
        </authorList>
    </citation>
    <scope>NUCLEOTIDE SEQUENCE</scope>
</reference>
<keyword evidence="4 11" id="KW-0812">Transmembrane</keyword>
<evidence type="ECO:0000256" key="6">
    <source>
        <dbReference type="ARBA" id="ARBA00022989"/>
    </source>
</evidence>
<protein>
    <recommendedName>
        <fullName evidence="3">NADH-ubiquinone oxidoreductase chain 4L</fullName>
    </recommendedName>
    <alternativeName>
        <fullName evidence="9">NADH dehydrogenase subunit 4L</fullName>
    </alternativeName>
</protein>
<proteinExistence type="inferred from homology"/>
<evidence type="ECO:0000256" key="2">
    <source>
        <dbReference type="ARBA" id="ARBA00010519"/>
    </source>
</evidence>
<organism evidence="12">
    <name type="scientific">Elateroidea sp. 2 KM-2017</name>
    <dbReference type="NCBI Taxonomy" id="2219425"/>
    <lineage>
        <taxon>Eukaryota</taxon>
        <taxon>Metazoa</taxon>
        <taxon>Ecdysozoa</taxon>
        <taxon>Arthropoda</taxon>
        <taxon>Hexapoda</taxon>
        <taxon>Insecta</taxon>
        <taxon>Pterygota</taxon>
        <taxon>Neoptera</taxon>
        <taxon>Endopterygota</taxon>
        <taxon>Coleoptera</taxon>
        <taxon>Polyphaga</taxon>
        <taxon>Elateriformia</taxon>
        <taxon>Elateroidea</taxon>
    </lineage>
</organism>
<sequence length="91" mass="10582">MVFVFFMIMSGLMAFFINGSYLLIMLMLLEFIFLSLYLGLFINLSLYEMEQYFSLIYLIFIVCESVLGLSLMLLVVRSFGVDNFGVLSILW</sequence>
<dbReference type="GO" id="GO:0008137">
    <property type="term" value="F:NADH dehydrogenase (ubiquinone) activity"/>
    <property type="evidence" value="ECO:0007669"/>
    <property type="project" value="UniProtKB-EC"/>
</dbReference>
<geneLocation type="mitochondrion" evidence="12"/>
<evidence type="ECO:0000256" key="7">
    <source>
        <dbReference type="ARBA" id="ARBA00023027"/>
    </source>
</evidence>
<evidence type="ECO:0000256" key="4">
    <source>
        <dbReference type="ARBA" id="ARBA00022692"/>
    </source>
</evidence>
<dbReference type="GO" id="GO:0016020">
    <property type="term" value="C:membrane"/>
    <property type="evidence" value="ECO:0007669"/>
    <property type="project" value="UniProtKB-SubCell"/>
</dbReference>
<keyword evidence="7" id="KW-0520">NAD</keyword>
<comment type="catalytic activity">
    <reaction evidence="10">
        <text>a ubiquinone + NADH + 5 H(+)(in) = a ubiquinol + NAD(+) + 4 H(+)(out)</text>
        <dbReference type="Rhea" id="RHEA:29091"/>
        <dbReference type="Rhea" id="RHEA-COMP:9565"/>
        <dbReference type="Rhea" id="RHEA-COMP:9566"/>
        <dbReference type="ChEBI" id="CHEBI:15378"/>
        <dbReference type="ChEBI" id="CHEBI:16389"/>
        <dbReference type="ChEBI" id="CHEBI:17976"/>
        <dbReference type="ChEBI" id="CHEBI:57540"/>
        <dbReference type="ChEBI" id="CHEBI:57945"/>
        <dbReference type="EC" id="7.1.1.2"/>
    </reaction>
</comment>
<evidence type="ECO:0000256" key="3">
    <source>
        <dbReference type="ARBA" id="ARBA00016612"/>
    </source>
</evidence>
<accession>A0A346RG87</accession>
<comment type="similarity">
    <text evidence="2">Belongs to the complex I subunit 4L family.</text>
</comment>
<dbReference type="Pfam" id="PF00420">
    <property type="entry name" value="Oxidored_q2"/>
    <property type="match status" value="1"/>
</dbReference>
<keyword evidence="5" id="KW-1278">Translocase</keyword>
<dbReference type="InterPro" id="IPR039428">
    <property type="entry name" value="NUOK/Mnh_C1-like"/>
</dbReference>
<evidence type="ECO:0000256" key="1">
    <source>
        <dbReference type="ARBA" id="ARBA00004141"/>
    </source>
</evidence>
<dbReference type="AlphaFoldDB" id="A0A346RG87"/>
<evidence type="ECO:0000256" key="10">
    <source>
        <dbReference type="ARBA" id="ARBA00049551"/>
    </source>
</evidence>
<feature type="transmembrane region" description="Helical" evidence="11">
    <location>
        <begin position="21"/>
        <end position="42"/>
    </location>
</feature>
<keyword evidence="12" id="KW-0496">Mitochondrion</keyword>
<name>A0A346RG87_9COLE</name>
<feature type="transmembrane region" description="Helical" evidence="11">
    <location>
        <begin position="54"/>
        <end position="76"/>
    </location>
</feature>
<evidence type="ECO:0000256" key="8">
    <source>
        <dbReference type="ARBA" id="ARBA00023136"/>
    </source>
</evidence>